<evidence type="ECO:0000256" key="5">
    <source>
        <dbReference type="ARBA" id="ARBA00023242"/>
    </source>
</evidence>
<dbReference type="InterPro" id="IPR006447">
    <property type="entry name" value="Myb_dom_plants"/>
</dbReference>
<dbReference type="InterPro" id="IPR017930">
    <property type="entry name" value="Myb_dom"/>
</dbReference>
<dbReference type="SMART" id="SM00717">
    <property type="entry name" value="SANT"/>
    <property type="match status" value="1"/>
</dbReference>
<gene>
    <name evidence="10" type="ORF">WJX72_003427</name>
</gene>
<evidence type="ECO:0000313" key="11">
    <source>
        <dbReference type="Proteomes" id="UP001489004"/>
    </source>
</evidence>
<feature type="compositionally biased region" description="Basic residues" evidence="6">
    <location>
        <begin position="260"/>
        <end position="278"/>
    </location>
</feature>
<dbReference type="GO" id="GO:0003677">
    <property type="term" value="F:DNA binding"/>
    <property type="evidence" value="ECO:0007669"/>
    <property type="project" value="UniProtKB-KW"/>
</dbReference>
<dbReference type="PANTHER" id="PTHR12802:SF155">
    <property type="entry name" value="DEUBIQUITINASE MYSM1"/>
    <property type="match status" value="1"/>
</dbReference>
<accession>A0AAW1Q4H1</accession>
<dbReference type="GO" id="GO:0005634">
    <property type="term" value="C:nucleus"/>
    <property type="evidence" value="ECO:0007669"/>
    <property type="project" value="UniProtKB-SubCell"/>
</dbReference>
<dbReference type="PROSITE" id="PS50090">
    <property type="entry name" value="MYB_LIKE"/>
    <property type="match status" value="1"/>
</dbReference>
<feature type="region of interest" description="Disordered" evidence="6">
    <location>
        <begin position="617"/>
        <end position="638"/>
    </location>
</feature>
<evidence type="ECO:0000313" key="10">
    <source>
        <dbReference type="EMBL" id="KAK9815423.1"/>
    </source>
</evidence>
<evidence type="ECO:0000256" key="6">
    <source>
        <dbReference type="SAM" id="MobiDB-lite"/>
    </source>
</evidence>
<dbReference type="InterPro" id="IPR001005">
    <property type="entry name" value="SANT/Myb"/>
</dbReference>
<keyword evidence="11" id="KW-1185">Reference proteome</keyword>
<dbReference type="PROSITE" id="PS51294">
    <property type="entry name" value="HTH_MYB"/>
    <property type="match status" value="1"/>
</dbReference>
<dbReference type="CDD" id="cd00167">
    <property type="entry name" value="SANT"/>
    <property type="match status" value="1"/>
</dbReference>
<dbReference type="Pfam" id="PF00249">
    <property type="entry name" value="Myb_DNA-binding"/>
    <property type="match status" value="1"/>
</dbReference>
<keyword evidence="5" id="KW-0539">Nucleus</keyword>
<feature type="domain" description="Myb-like" evidence="7">
    <location>
        <begin position="54"/>
        <end position="104"/>
    </location>
</feature>
<dbReference type="Gene3D" id="1.10.10.60">
    <property type="entry name" value="Homeodomain-like"/>
    <property type="match status" value="1"/>
</dbReference>
<feature type="region of interest" description="Disordered" evidence="6">
    <location>
        <begin position="114"/>
        <end position="148"/>
    </location>
</feature>
<dbReference type="EMBL" id="JALJOR010000006">
    <property type="protein sequence ID" value="KAK9815423.1"/>
    <property type="molecule type" value="Genomic_DNA"/>
</dbReference>
<protein>
    <recommendedName>
        <fullName evidence="12">LHY</fullName>
    </recommendedName>
</protein>
<feature type="compositionally biased region" description="Basic and acidic residues" evidence="6">
    <location>
        <begin position="426"/>
        <end position="447"/>
    </location>
</feature>
<dbReference type="InterPro" id="IPR009057">
    <property type="entry name" value="Homeodomain-like_sf"/>
</dbReference>
<dbReference type="InterPro" id="IPR017884">
    <property type="entry name" value="SANT_dom"/>
</dbReference>
<evidence type="ECO:0000259" key="9">
    <source>
        <dbReference type="PROSITE" id="PS51294"/>
    </source>
</evidence>
<comment type="caution">
    <text evidence="10">The sequence shown here is derived from an EMBL/GenBank/DDBJ whole genome shotgun (WGS) entry which is preliminary data.</text>
</comment>
<feature type="compositionally biased region" description="Basic and acidic residues" evidence="6">
    <location>
        <begin position="328"/>
        <end position="338"/>
    </location>
</feature>
<dbReference type="NCBIfam" id="TIGR01557">
    <property type="entry name" value="myb_SHAQKYF"/>
    <property type="match status" value="1"/>
</dbReference>
<evidence type="ECO:0000256" key="1">
    <source>
        <dbReference type="ARBA" id="ARBA00004123"/>
    </source>
</evidence>
<feature type="region of interest" description="Disordered" evidence="6">
    <location>
        <begin position="362"/>
        <end position="521"/>
    </location>
</feature>
<feature type="compositionally biased region" description="Gly residues" evidence="6">
    <location>
        <begin position="486"/>
        <end position="495"/>
    </location>
</feature>
<dbReference type="PANTHER" id="PTHR12802">
    <property type="entry name" value="SWI/SNF COMPLEX-RELATED"/>
    <property type="match status" value="1"/>
</dbReference>
<sequence length="711" mass="74898">MMDFAVDGPGDPGPGDSNWVSEGPSAINGGLADATSPKGNGEKPQKPKVRKQYTISKQRERWTDEEHNRFLDALKLYGRAWRRIEEHIGTKTAVQIRSHAQKFFAKLEKEQNAGLKGEGLPEDLAIPPPRPKRKPAHPYPKKANGSVASGLEHAPSMQISNQQQQQQQQQVHFPDFAAMAADGEVGEATVAAVAAAASAAAAAAAAAVVAAAGEQVQAQLQASPPQGFPFFGLPPSMLATLGMRSNAVLGSLRASGHQMPQHHHHHHRHHSHHQHPQRMAHQQPALGGRRSGGQERTATSEPGVPRRPPLAVGRGSDGDSACSAESSMDGKEATRKMQGDAGATSTAMLRQQAYANMPPIAGVLVDQPSSSNPGHSSRHQHMPSSSLTNLANAARLAERSSKLQREMQPTGTSQQDNGSDGSGTDNNRKATDAATTRKADEQHDSSKYAKAWRAAQPAGEAGEGYEQPIDGYDPEAGEGSGSNPTGNGGSSGDGSNGNANGSSGNGSGNGISVKDSNNGNGTSGVAQVGSCATKDGGLQRYFLQSSYNPQLARLQQQALMQWGASASPFEVHNVFGNLFANMQGYLAQGSAQTGPVHSLTPIPCSMGLVYDMPKHEQMPSAAERTHSAPPAPSAPAGSQPLREIREDALPTPAEVLGQQGFKPYRTGSHGLHSGHALGAAAMHQKRPHMTQFSNLEPQRKAQRTFPAPGNN</sequence>
<feature type="compositionally biased region" description="Polar residues" evidence="6">
    <location>
        <begin position="407"/>
        <end position="423"/>
    </location>
</feature>
<feature type="compositionally biased region" description="Basic and acidic residues" evidence="6">
    <location>
        <begin position="396"/>
        <end position="405"/>
    </location>
</feature>
<dbReference type="AlphaFoldDB" id="A0AAW1Q4H1"/>
<dbReference type="Proteomes" id="UP001489004">
    <property type="component" value="Unassembled WGS sequence"/>
</dbReference>
<proteinExistence type="predicted"/>
<feature type="domain" description="SANT" evidence="8">
    <location>
        <begin position="57"/>
        <end position="112"/>
    </location>
</feature>
<evidence type="ECO:0008006" key="12">
    <source>
        <dbReference type="Google" id="ProtNLM"/>
    </source>
</evidence>
<keyword evidence="2" id="KW-0805">Transcription regulation</keyword>
<dbReference type="SUPFAM" id="SSF46689">
    <property type="entry name" value="Homeodomain-like"/>
    <property type="match status" value="1"/>
</dbReference>
<name>A0AAW1Q4H1_9CHLO</name>
<evidence type="ECO:0000256" key="4">
    <source>
        <dbReference type="ARBA" id="ARBA00023163"/>
    </source>
</evidence>
<feature type="compositionally biased region" description="Polar residues" evidence="6">
    <location>
        <begin position="382"/>
        <end position="391"/>
    </location>
</feature>
<keyword evidence="4" id="KW-0804">Transcription</keyword>
<feature type="region of interest" description="Disordered" evidence="6">
    <location>
        <begin position="255"/>
        <end position="344"/>
    </location>
</feature>
<evidence type="ECO:0000259" key="7">
    <source>
        <dbReference type="PROSITE" id="PS50090"/>
    </source>
</evidence>
<dbReference type="FunFam" id="1.10.10.60:FF:000023">
    <property type="entry name" value="protein REVEILLE 6 isoform X1"/>
    <property type="match status" value="1"/>
</dbReference>
<evidence type="ECO:0000256" key="3">
    <source>
        <dbReference type="ARBA" id="ARBA00023125"/>
    </source>
</evidence>
<dbReference type="GO" id="GO:0010468">
    <property type="term" value="P:regulation of gene expression"/>
    <property type="evidence" value="ECO:0007669"/>
    <property type="project" value="UniProtKB-ARBA"/>
</dbReference>
<feature type="region of interest" description="Disordered" evidence="6">
    <location>
        <begin position="1"/>
        <end position="56"/>
    </location>
</feature>
<reference evidence="10 11" key="1">
    <citation type="journal article" date="2024" name="Nat. Commun.">
        <title>Phylogenomics reveals the evolutionary origins of lichenization in chlorophyte algae.</title>
        <authorList>
            <person name="Puginier C."/>
            <person name="Libourel C."/>
            <person name="Otte J."/>
            <person name="Skaloud P."/>
            <person name="Haon M."/>
            <person name="Grisel S."/>
            <person name="Petersen M."/>
            <person name="Berrin J.G."/>
            <person name="Delaux P.M."/>
            <person name="Dal Grande F."/>
            <person name="Keller J."/>
        </authorList>
    </citation>
    <scope>NUCLEOTIDE SEQUENCE [LARGE SCALE GENOMIC DNA]</scope>
    <source>
        <strain evidence="10 11">SAG 2043</strain>
    </source>
</reference>
<feature type="region of interest" description="Disordered" evidence="6">
    <location>
        <begin position="680"/>
        <end position="711"/>
    </location>
</feature>
<feature type="compositionally biased region" description="Basic residues" evidence="6">
    <location>
        <begin position="130"/>
        <end position="140"/>
    </location>
</feature>
<keyword evidence="3" id="KW-0238">DNA-binding</keyword>
<evidence type="ECO:0000259" key="8">
    <source>
        <dbReference type="PROSITE" id="PS51293"/>
    </source>
</evidence>
<feature type="domain" description="HTH myb-type" evidence="9">
    <location>
        <begin position="54"/>
        <end position="108"/>
    </location>
</feature>
<comment type="subcellular location">
    <subcellularLocation>
        <location evidence="1">Nucleus</location>
    </subcellularLocation>
</comment>
<evidence type="ECO:0000256" key="2">
    <source>
        <dbReference type="ARBA" id="ARBA00023015"/>
    </source>
</evidence>
<organism evidence="10 11">
    <name type="scientific">[Myrmecia] bisecta</name>
    <dbReference type="NCBI Taxonomy" id="41462"/>
    <lineage>
        <taxon>Eukaryota</taxon>
        <taxon>Viridiplantae</taxon>
        <taxon>Chlorophyta</taxon>
        <taxon>core chlorophytes</taxon>
        <taxon>Trebouxiophyceae</taxon>
        <taxon>Trebouxiales</taxon>
        <taxon>Trebouxiaceae</taxon>
        <taxon>Myrmecia</taxon>
    </lineage>
</organism>
<dbReference type="PROSITE" id="PS51293">
    <property type="entry name" value="SANT"/>
    <property type="match status" value="1"/>
</dbReference>